<dbReference type="PANTHER" id="PTHR30536">
    <property type="entry name" value="ALTRONATE/GALACTARATE DEHYDRATASE"/>
    <property type="match status" value="1"/>
</dbReference>
<name>A0ABN2CAF0_9ACTN</name>
<evidence type="ECO:0000313" key="6">
    <source>
        <dbReference type="EMBL" id="GAA1555214.1"/>
    </source>
</evidence>
<reference evidence="6 7" key="1">
    <citation type="journal article" date="2019" name="Int. J. Syst. Evol. Microbiol.">
        <title>The Global Catalogue of Microorganisms (GCM) 10K type strain sequencing project: providing services to taxonomists for standard genome sequencing and annotation.</title>
        <authorList>
            <consortium name="The Broad Institute Genomics Platform"/>
            <consortium name="The Broad Institute Genome Sequencing Center for Infectious Disease"/>
            <person name="Wu L."/>
            <person name="Ma J."/>
        </authorList>
    </citation>
    <scope>NUCLEOTIDE SEQUENCE [LARGE SCALE GENOMIC DNA]</scope>
    <source>
        <strain evidence="6 7">JCM 14969</strain>
    </source>
</reference>
<evidence type="ECO:0000256" key="3">
    <source>
        <dbReference type="SAM" id="MobiDB-lite"/>
    </source>
</evidence>
<organism evidence="6 7">
    <name type="scientific">Kribbella sancticallisti</name>
    <dbReference type="NCBI Taxonomy" id="460087"/>
    <lineage>
        <taxon>Bacteria</taxon>
        <taxon>Bacillati</taxon>
        <taxon>Actinomycetota</taxon>
        <taxon>Actinomycetes</taxon>
        <taxon>Propionibacteriales</taxon>
        <taxon>Kribbellaceae</taxon>
        <taxon>Kribbella</taxon>
    </lineage>
</organism>
<dbReference type="PANTHER" id="PTHR30536:SF5">
    <property type="entry name" value="ALTRONATE DEHYDRATASE"/>
    <property type="match status" value="1"/>
</dbReference>
<feature type="domain" description="D-galactarate/Altronate dehydratase second" evidence="4">
    <location>
        <begin position="135"/>
        <end position="270"/>
    </location>
</feature>
<gene>
    <name evidence="6" type="ORF">GCM10009789_05820</name>
</gene>
<feature type="compositionally biased region" description="Low complexity" evidence="3">
    <location>
        <begin position="563"/>
        <end position="576"/>
    </location>
</feature>
<feature type="compositionally biased region" description="Basic and acidic residues" evidence="3">
    <location>
        <begin position="537"/>
        <end position="553"/>
    </location>
</feature>
<evidence type="ECO:0000256" key="1">
    <source>
        <dbReference type="ARBA" id="ARBA00010986"/>
    </source>
</evidence>
<protein>
    <recommendedName>
        <fullName evidence="8">Altronate dehydratase</fullName>
    </recommendedName>
</protein>
<dbReference type="EMBL" id="BAAAOS010000006">
    <property type="protein sequence ID" value="GAA1555214.1"/>
    <property type="molecule type" value="Genomic_DNA"/>
</dbReference>
<dbReference type="InterPro" id="IPR052172">
    <property type="entry name" value="UxaA_altronate/galactarate_dh"/>
</dbReference>
<keyword evidence="7" id="KW-1185">Reference proteome</keyword>
<keyword evidence="2" id="KW-0456">Lyase</keyword>
<comment type="caution">
    <text evidence="6">The sequence shown here is derived from an EMBL/GenBank/DDBJ whole genome shotgun (WGS) entry which is preliminary data.</text>
</comment>
<feature type="domain" description="D-galactarate/Altronate dehydratase second" evidence="4">
    <location>
        <begin position="612"/>
        <end position="721"/>
    </location>
</feature>
<proteinExistence type="inferred from homology"/>
<dbReference type="InterPro" id="IPR048332">
    <property type="entry name" value="GD_AH_C"/>
</dbReference>
<sequence length="930" mass="97918">MLRFDEIGVLPEPGDNVAISSRRLEAGTRIDVAGTPVTLPHTVLEGHRFVARPVATGDPLLSWNTPFARALRDLEVGDYVCTPTSLAAVSVRGVEGLPQEPSARNEPLDPYELDESALNFGKQVTSVEQPGTFLGYKREQGPAGTRNHVVLMATSSTSSGFVTELARRFDGAEGFDGVVPVAHTEGGEQGTPNNLSVLLATLAGFALNPNVGAVLIVDSDGELVSGQAIQDFMAAQGYPSIKVPHAFFTRQGGFEADLTAAGQLVEPWLSVVATQEREEVPLADLWIGLQCGGSDAFSGVSANPLSGAVAREVIRHGGIAVLAETDELIGAEGYVLKNVRDLPTARRFLKTVQSFKERVGWHGHTAEGNPSGGNVYRGLYNIVLKSVGAARKLDRDVRLDHVIDYAERMPGHGFVFMDSPGNDLESVAGQVASGCNLIFFTTGNGSITNFPFVPTIKFVTTSTRYELLHAEMDVDAGRYLTGTSMDQLTGETLDLTVRVASGEPSAGERAGHSQVSIWRNWRQSGPREGISITTDGRTSRKLEDLPTEDRDAPLEALPLKVDGAGAASDAAAGSPASAPPRSPAGGEGGRRQATAVDLLAADGRRVPEAVGLILPTSLCSGQIALRLAAQAEAEHWAGDAVTRMVALPHTEGCGSSGGASEETFARTMLGYLLHPNTRMALLLEHGCEKTHNDYFRSRLVEAGADPSRFGWASIQADGGLEAVTGRVRDWFGSFNLPAPEEVTGTLGDLTVALEARGPLTPVTAEAMAQIGREIVGAGGSVVLSSRGALLSDEGFRYAAFGSPAAVGPTIAHGQRFAAKGWHVMRMPGTDWMETATGFGAGGVQQVLAHVAGGTLSAQRFVPVVEFSNDPETVAKYGDDLDAVASGNAQEQARAGLEIVAEVASRRHVPKAVASGNVGFQITRGLLGTSM</sequence>
<feature type="domain" description="D-galactarate/Altronate dehydratase C-terminal" evidence="5">
    <location>
        <begin position="283"/>
        <end position="521"/>
    </location>
</feature>
<feature type="region of interest" description="Disordered" evidence="3">
    <location>
        <begin position="526"/>
        <end position="591"/>
    </location>
</feature>
<evidence type="ECO:0000259" key="4">
    <source>
        <dbReference type="Pfam" id="PF04295"/>
    </source>
</evidence>
<comment type="similarity">
    <text evidence="1">Belongs to the UxaA family.</text>
</comment>
<dbReference type="Pfam" id="PF04295">
    <property type="entry name" value="GD_AH_second"/>
    <property type="match status" value="2"/>
</dbReference>
<accession>A0ABN2CAF0</accession>
<dbReference type="InterPro" id="IPR007392">
    <property type="entry name" value="GD_AH_second"/>
</dbReference>
<dbReference type="Pfam" id="PF20629">
    <property type="entry name" value="GD_AH_C"/>
    <property type="match status" value="1"/>
</dbReference>
<dbReference type="RefSeq" id="WP_344209389.1">
    <property type="nucleotide sequence ID" value="NZ_BAAAOS010000006.1"/>
</dbReference>
<evidence type="ECO:0000259" key="5">
    <source>
        <dbReference type="Pfam" id="PF20629"/>
    </source>
</evidence>
<evidence type="ECO:0008006" key="8">
    <source>
        <dbReference type="Google" id="ProtNLM"/>
    </source>
</evidence>
<evidence type="ECO:0000256" key="2">
    <source>
        <dbReference type="ARBA" id="ARBA00023239"/>
    </source>
</evidence>
<evidence type="ECO:0000313" key="7">
    <source>
        <dbReference type="Proteomes" id="UP001500393"/>
    </source>
</evidence>
<dbReference type="Proteomes" id="UP001500393">
    <property type="component" value="Unassembled WGS sequence"/>
</dbReference>
<dbReference type="Gene3D" id="2.30.130.110">
    <property type="match status" value="1"/>
</dbReference>